<dbReference type="PANTHER" id="PTHR46572:SF1">
    <property type="entry name" value="RHO1 GUANINE NUCLEOTIDE EXCHANGE FACTOR TUS1"/>
    <property type="match status" value="1"/>
</dbReference>
<gene>
    <name evidence="3" type="primary">TUS1</name>
    <name evidence="3" type="ORF">LshimejAT787_0601490</name>
</gene>
<dbReference type="PANTHER" id="PTHR46572">
    <property type="entry name" value="RHO1 GDP-GTP EXCHANGE PROTEIN 1-RELATED"/>
    <property type="match status" value="1"/>
</dbReference>
<dbReference type="PROSITE" id="PS50219">
    <property type="entry name" value="CNH"/>
    <property type="match status" value="1"/>
</dbReference>
<protein>
    <submittedName>
        <fullName evidence="3">CNH domain containing protein</fullName>
    </submittedName>
</protein>
<dbReference type="Gene3D" id="2.30.29.30">
    <property type="entry name" value="Pleckstrin-homology domain (PH domain)/Phosphotyrosine-binding domain (PTB)"/>
    <property type="match status" value="1"/>
</dbReference>
<reference evidence="3" key="1">
    <citation type="submission" date="2022-07" db="EMBL/GenBank/DDBJ databases">
        <title>The genome of Lyophyllum shimeji provides insight into the initial evolution of ectomycorrhizal fungal genome.</title>
        <authorList>
            <person name="Kobayashi Y."/>
            <person name="Shibata T."/>
            <person name="Hirakawa H."/>
            <person name="Shigenobu S."/>
            <person name="Nishiyama T."/>
            <person name="Yamada A."/>
            <person name="Hasebe M."/>
            <person name="Kawaguchi M."/>
        </authorList>
    </citation>
    <scope>NUCLEOTIDE SEQUENCE</scope>
    <source>
        <strain evidence="3">AT787</strain>
    </source>
</reference>
<dbReference type="OrthoDB" id="2272012at2759"/>
<dbReference type="EMBL" id="BRPK01000006">
    <property type="protein sequence ID" value="GLB38987.1"/>
    <property type="molecule type" value="Genomic_DNA"/>
</dbReference>
<comment type="caution">
    <text evidence="3">The sequence shown here is derived from an EMBL/GenBank/DDBJ whole genome shotgun (WGS) entry which is preliminary data.</text>
</comment>
<keyword evidence="4" id="KW-1185">Reference proteome</keyword>
<name>A0A9P3PPE8_LYOSH</name>
<feature type="domain" description="CNH" evidence="2">
    <location>
        <begin position="181"/>
        <end position="484"/>
    </location>
</feature>
<evidence type="ECO:0000313" key="4">
    <source>
        <dbReference type="Proteomes" id="UP001063166"/>
    </source>
</evidence>
<evidence type="ECO:0000256" key="1">
    <source>
        <dbReference type="ARBA" id="ARBA00022658"/>
    </source>
</evidence>
<dbReference type="Proteomes" id="UP001063166">
    <property type="component" value="Unassembled WGS sequence"/>
</dbReference>
<dbReference type="Pfam" id="PF00780">
    <property type="entry name" value="CNH"/>
    <property type="match status" value="1"/>
</dbReference>
<dbReference type="InterPro" id="IPR001180">
    <property type="entry name" value="CNH_dom"/>
</dbReference>
<accession>A0A9P3PPE8</accession>
<dbReference type="GO" id="GO:0005085">
    <property type="term" value="F:guanyl-nucleotide exchange factor activity"/>
    <property type="evidence" value="ECO:0007669"/>
    <property type="project" value="UniProtKB-KW"/>
</dbReference>
<evidence type="ECO:0000259" key="2">
    <source>
        <dbReference type="PROSITE" id="PS50219"/>
    </source>
</evidence>
<evidence type="ECO:0000313" key="3">
    <source>
        <dbReference type="EMBL" id="GLB38987.1"/>
    </source>
</evidence>
<dbReference type="SUPFAM" id="SSF50729">
    <property type="entry name" value="PH domain-like"/>
    <property type="match status" value="1"/>
</dbReference>
<dbReference type="InterPro" id="IPR052233">
    <property type="entry name" value="Rho-type_GEFs"/>
</dbReference>
<organism evidence="3 4">
    <name type="scientific">Lyophyllum shimeji</name>
    <name type="common">Hon-shimeji</name>
    <name type="synonym">Tricholoma shimeji</name>
    <dbReference type="NCBI Taxonomy" id="47721"/>
    <lineage>
        <taxon>Eukaryota</taxon>
        <taxon>Fungi</taxon>
        <taxon>Dikarya</taxon>
        <taxon>Basidiomycota</taxon>
        <taxon>Agaricomycotina</taxon>
        <taxon>Agaricomycetes</taxon>
        <taxon>Agaricomycetidae</taxon>
        <taxon>Agaricales</taxon>
        <taxon>Tricholomatineae</taxon>
        <taxon>Lyophyllaceae</taxon>
        <taxon>Lyophyllum</taxon>
    </lineage>
</organism>
<keyword evidence="1" id="KW-0344">Guanine-nucleotide releasing factor</keyword>
<proteinExistence type="predicted"/>
<sequence length="534" mass="59043">MSDSTTPFYFHDRLVFKKPEDHVDLKLLDNSRTLIHSGKLFDRLENDSQVLVLLFDHYMVTAQQDTYQVIRRPILLDLLTIVRSSGPPAPPAERTRSKGFFRNLVRKPVEASDAGDISRMLYPLSLLSHAGNNFTLYAGSSEARTLWTQKIEQALEWRRAFRDANQVFHLKTLNAKTFTAPLQAKSPVPYLSCLLTVIILSRSDAPRVCGSAIGTDPDSYRRVLNIKGVTQCAMLEEFGVFLALADKSLSAYHINSLVPGESFGAQKISGKVDVEHFSVGRQAGRTFVLYMKKRGWDSVFRVLEPVPANIKQAAMAKASPGPGWHGWFREYREFFAMQKVYGSILFGMRADVPSAGTLCTAGIELVELSDVSTTTVPRLENAPAALKKRCKASRPMGMFKAGGGEFLVCYDGFGMYIDKEGKPSARSAPIVEWEGPAECVAFQRPYVFIFNTSFIEIRDVATGHLVQIIPCAGVRCTWDGRGVEPGPGREGQGRVHAVIDEVGGVGVGEVRSSKMVMQRVVELAPSAHLHPPSK</sequence>
<dbReference type="InterPro" id="IPR011993">
    <property type="entry name" value="PH-like_dom_sf"/>
</dbReference>
<dbReference type="AlphaFoldDB" id="A0A9P3PPE8"/>